<gene>
    <name evidence="1" type="ORF">SERLADRAFT_467062</name>
</gene>
<evidence type="ECO:0000313" key="1">
    <source>
        <dbReference type="EMBL" id="EGO24171.1"/>
    </source>
</evidence>
<dbReference type="GeneID" id="18819167"/>
<dbReference type="AlphaFoldDB" id="F8NXX9"/>
<dbReference type="RefSeq" id="XP_007318190.1">
    <property type="nucleotide sequence ID" value="XM_007318128.1"/>
</dbReference>
<dbReference type="Proteomes" id="UP000008064">
    <property type="component" value="Unassembled WGS sequence"/>
</dbReference>
<reference evidence="1" key="1">
    <citation type="submission" date="2011-04" db="EMBL/GenBank/DDBJ databases">
        <title>Evolution of plant cell wall degrading machinery underlies the functional diversity of forest fungi.</title>
        <authorList>
            <consortium name="US DOE Joint Genome Institute (JGI-PGF)"/>
            <person name="Eastwood D.C."/>
            <person name="Floudas D."/>
            <person name="Binder M."/>
            <person name="Majcherczyk A."/>
            <person name="Schneider P."/>
            <person name="Aerts A."/>
            <person name="Asiegbu F.O."/>
            <person name="Baker S.E."/>
            <person name="Barry K."/>
            <person name="Bendiksby M."/>
            <person name="Blumentritt M."/>
            <person name="Coutinho P.M."/>
            <person name="Cullen D."/>
            <person name="Cullen D."/>
            <person name="Gathman A."/>
            <person name="Goodell B."/>
            <person name="Henrissat B."/>
            <person name="Ihrmark K."/>
            <person name="Kauserud H."/>
            <person name="Kohler A."/>
            <person name="LaButti K."/>
            <person name="Lapidus A."/>
            <person name="Lavin J.L."/>
            <person name="Lee Y.-H."/>
            <person name="Lindquist E."/>
            <person name="Lilly W."/>
            <person name="Lucas S."/>
            <person name="Morin E."/>
            <person name="Murat C."/>
            <person name="Oguiza J.A."/>
            <person name="Park J."/>
            <person name="Pisabarro A.G."/>
            <person name="Riley R."/>
            <person name="Rosling A."/>
            <person name="Salamov A."/>
            <person name="Schmidt O."/>
            <person name="Schmutz J."/>
            <person name="Skrede I."/>
            <person name="Stenlid J."/>
            <person name="Wiebenga A."/>
            <person name="Xie X."/>
            <person name="Kues U."/>
            <person name="Hibbett D.S."/>
            <person name="Hoffmeister D."/>
            <person name="Hogberg N."/>
            <person name="Martin F."/>
            <person name="Grigoriev I.V."/>
            <person name="Watkinson S.C."/>
        </authorList>
    </citation>
    <scope>NUCLEOTIDE SEQUENCE</scope>
    <source>
        <strain evidence="1">S7.9</strain>
    </source>
</reference>
<sequence length="68" mass="7157">MEGREVGCTENPGDILEEGQSRRHIVQDSHCSAADGGGGGDGHGGGDVLDVYLSKRVEALLRSCMIEE</sequence>
<proteinExistence type="predicted"/>
<dbReference type="HOGENOM" id="CLU_2795549_0_0_1"/>
<accession>F8NXX9</accession>
<name>F8NXX9_SERL9</name>
<organism>
    <name type="scientific">Serpula lacrymans var. lacrymans (strain S7.9)</name>
    <name type="common">Dry rot fungus</name>
    <dbReference type="NCBI Taxonomy" id="578457"/>
    <lineage>
        <taxon>Eukaryota</taxon>
        <taxon>Fungi</taxon>
        <taxon>Dikarya</taxon>
        <taxon>Basidiomycota</taxon>
        <taxon>Agaricomycotina</taxon>
        <taxon>Agaricomycetes</taxon>
        <taxon>Agaricomycetidae</taxon>
        <taxon>Boletales</taxon>
        <taxon>Coniophorineae</taxon>
        <taxon>Serpulaceae</taxon>
        <taxon>Serpula</taxon>
    </lineage>
</organism>
<dbReference type="EMBL" id="GL945434">
    <property type="protein sequence ID" value="EGO24171.1"/>
    <property type="molecule type" value="Genomic_DNA"/>
</dbReference>
<dbReference type="KEGG" id="sla:SERLADRAFT_467062"/>
<protein>
    <submittedName>
        <fullName evidence="1">Uncharacterized protein</fullName>
    </submittedName>
</protein>